<reference evidence="9 10" key="1">
    <citation type="submission" date="2006-05" db="EMBL/GenBank/DDBJ databases">
        <authorList>
            <person name="King G."/>
            <person name="Ferriera S."/>
            <person name="Johnson J."/>
            <person name="Kravitz S."/>
            <person name="Beeson K."/>
            <person name="Sutton G."/>
            <person name="Rogers Y.-H."/>
            <person name="Friedman R."/>
            <person name="Frazier M."/>
            <person name="Venter J.C."/>
        </authorList>
    </citation>
    <scope>NUCLEOTIDE SEQUENCE [LARGE SCALE GENOMIC DNA]</scope>
    <source>
        <strain evidence="10">ATCC 25650 / DSM 13394 / JCM 20685 / NBRC 16684 / NCIMB 2208 / IAM 12614 / B1</strain>
    </source>
</reference>
<dbReference type="PIRSF" id="PIRSF004669">
    <property type="entry name" value="FliQ"/>
    <property type="match status" value="1"/>
</dbReference>
<evidence type="ECO:0000256" key="8">
    <source>
        <dbReference type="SAM" id="Phobius"/>
    </source>
</evidence>
<name>A0P0L5_ROSAI</name>
<dbReference type="InterPro" id="IPR006306">
    <property type="entry name" value="T3SS_HrpO"/>
</dbReference>
<proteinExistence type="inferred from homology"/>
<keyword evidence="6" id="KW-0843">Virulence</keyword>
<dbReference type="PANTHER" id="PTHR34040:SF7">
    <property type="entry name" value="SURFACE PRESENTATION OF ANTIGENS PROTEIN SPAQ"/>
    <property type="match status" value="1"/>
</dbReference>
<dbReference type="InterPro" id="IPR002191">
    <property type="entry name" value="Bac_export_3"/>
</dbReference>
<dbReference type="Pfam" id="PF01313">
    <property type="entry name" value="Bac_export_3"/>
    <property type="match status" value="1"/>
</dbReference>
<keyword evidence="4 8" id="KW-0812">Transmembrane</keyword>
<comment type="caution">
    <text evidence="9">The sequence shown here is derived from an EMBL/GenBank/DDBJ whole genome shotgun (WGS) entry which is preliminary data.</text>
</comment>
<evidence type="ECO:0000256" key="4">
    <source>
        <dbReference type="ARBA" id="ARBA00022692"/>
    </source>
</evidence>
<dbReference type="OrthoDB" id="9806440at2"/>
<sequence>MAPADALHVTTEAMFLVLLLSMPPILAASIVGLAVSLLQALTQIQEQTLPFAAKLIAVAISLAATSTYLGGEMYNFTMNLFDTFPELTR</sequence>
<dbReference type="PANTHER" id="PTHR34040">
    <property type="entry name" value="FLAGELLAR BIOSYNTHETIC PROTEIN FLIQ"/>
    <property type="match status" value="1"/>
</dbReference>
<keyword evidence="3" id="KW-1003">Cell membrane</keyword>
<dbReference type="Proteomes" id="UP000004848">
    <property type="component" value="Unassembled WGS sequence"/>
</dbReference>
<dbReference type="RefSeq" id="WP_006938577.1">
    <property type="nucleotide sequence ID" value="NZ_AAUW01000021.1"/>
</dbReference>
<feature type="transmembrane region" description="Helical" evidence="8">
    <location>
        <begin position="51"/>
        <end position="71"/>
    </location>
</feature>
<dbReference type="AlphaFoldDB" id="A0P0L5"/>
<evidence type="ECO:0000256" key="7">
    <source>
        <dbReference type="ARBA" id="ARBA00023136"/>
    </source>
</evidence>
<evidence type="ECO:0000256" key="5">
    <source>
        <dbReference type="ARBA" id="ARBA00022989"/>
    </source>
</evidence>
<comment type="similarity">
    <text evidence="2">Belongs to the FliQ/MopD/SpaQ family.</text>
</comment>
<evidence type="ECO:0000313" key="10">
    <source>
        <dbReference type="Proteomes" id="UP000004848"/>
    </source>
</evidence>
<dbReference type="GeneID" id="68849052"/>
<dbReference type="GO" id="GO:0005886">
    <property type="term" value="C:plasma membrane"/>
    <property type="evidence" value="ECO:0007669"/>
    <property type="project" value="UniProtKB-SubCell"/>
</dbReference>
<evidence type="ECO:0000256" key="3">
    <source>
        <dbReference type="ARBA" id="ARBA00022475"/>
    </source>
</evidence>
<evidence type="ECO:0000313" key="9">
    <source>
        <dbReference type="EMBL" id="EAV41329.1"/>
    </source>
</evidence>
<dbReference type="GO" id="GO:0009306">
    <property type="term" value="P:protein secretion"/>
    <property type="evidence" value="ECO:0007669"/>
    <property type="project" value="InterPro"/>
</dbReference>
<evidence type="ECO:0000256" key="2">
    <source>
        <dbReference type="ARBA" id="ARBA00006156"/>
    </source>
</evidence>
<dbReference type="NCBIfam" id="TIGR01403">
    <property type="entry name" value="fliQ_rel_III"/>
    <property type="match status" value="1"/>
</dbReference>
<comment type="subcellular location">
    <subcellularLocation>
        <location evidence="1">Cell membrane</location>
        <topology evidence="1">Multi-pass membrane protein</topology>
    </subcellularLocation>
</comment>
<keyword evidence="7 8" id="KW-0472">Membrane</keyword>
<dbReference type="eggNOG" id="COG4794">
    <property type="taxonomic scope" value="Bacteria"/>
</dbReference>
<protein>
    <submittedName>
        <fullName evidence="9">Type III secretory pathway, component EscS</fullName>
    </submittedName>
</protein>
<dbReference type="EMBL" id="AAUW01000021">
    <property type="protein sequence ID" value="EAV41329.1"/>
    <property type="molecule type" value="Genomic_DNA"/>
</dbReference>
<accession>A0P0L5</accession>
<evidence type="ECO:0000256" key="1">
    <source>
        <dbReference type="ARBA" id="ARBA00004651"/>
    </source>
</evidence>
<dbReference type="PRINTS" id="PR00952">
    <property type="entry name" value="TYPE3IMQPROT"/>
</dbReference>
<organism evidence="9 10">
    <name type="scientific">Roseibium aggregatum (strain ATCC 25650 / DSM 13394 / JCM 20685 / NBRC 16684 / NCIMB 2208 / IAM 12614 / B1)</name>
    <name type="common">Stappia aggregata</name>
    <dbReference type="NCBI Taxonomy" id="384765"/>
    <lineage>
        <taxon>Bacteria</taxon>
        <taxon>Pseudomonadati</taxon>
        <taxon>Pseudomonadota</taxon>
        <taxon>Alphaproteobacteria</taxon>
        <taxon>Hyphomicrobiales</taxon>
        <taxon>Stappiaceae</taxon>
        <taxon>Roseibium</taxon>
    </lineage>
</organism>
<keyword evidence="5 8" id="KW-1133">Transmembrane helix</keyword>
<gene>
    <name evidence="9" type="ORF">SIAM614_01024</name>
</gene>
<feature type="transmembrane region" description="Helical" evidence="8">
    <location>
        <begin position="13"/>
        <end position="39"/>
    </location>
</feature>
<evidence type="ECO:0000256" key="6">
    <source>
        <dbReference type="ARBA" id="ARBA00023026"/>
    </source>
</evidence>